<proteinExistence type="predicted"/>
<gene>
    <name evidence="2" type="ORF">CEUR00632_LOCUS20846</name>
</gene>
<dbReference type="AlphaFoldDB" id="A0A7R9Z955"/>
<accession>A0A7R9Z955</accession>
<protein>
    <submittedName>
        <fullName evidence="2">Uncharacterized protein</fullName>
    </submittedName>
</protein>
<keyword evidence="1" id="KW-1133">Transmembrane helix</keyword>
<organism evidence="2">
    <name type="scientific">Chlamydomonas euryale</name>
    <dbReference type="NCBI Taxonomy" id="1486919"/>
    <lineage>
        <taxon>Eukaryota</taxon>
        <taxon>Viridiplantae</taxon>
        <taxon>Chlorophyta</taxon>
        <taxon>core chlorophytes</taxon>
        <taxon>Chlorophyceae</taxon>
        <taxon>CS clade</taxon>
        <taxon>Chlamydomonadales</taxon>
        <taxon>Chlamydomonadaceae</taxon>
        <taxon>Chlamydomonas</taxon>
    </lineage>
</organism>
<evidence type="ECO:0000256" key="1">
    <source>
        <dbReference type="SAM" id="Phobius"/>
    </source>
</evidence>
<feature type="transmembrane region" description="Helical" evidence="1">
    <location>
        <begin position="20"/>
        <end position="43"/>
    </location>
</feature>
<dbReference type="EMBL" id="HBEC01044688">
    <property type="protein sequence ID" value="CAD8310748.1"/>
    <property type="molecule type" value="Transcribed_RNA"/>
</dbReference>
<evidence type="ECO:0000313" key="2">
    <source>
        <dbReference type="EMBL" id="CAD8310748.1"/>
    </source>
</evidence>
<reference evidence="2" key="1">
    <citation type="submission" date="2021-01" db="EMBL/GenBank/DDBJ databases">
        <authorList>
            <person name="Corre E."/>
            <person name="Pelletier E."/>
            <person name="Niang G."/>
            <person name="Scheremetjew M."/>
            <person name="Finn R."/>
            <person name="Kale V."/>
            <person name="Holt S."/>
            <person name="Cochrane G."/>
            <person name="Meng A."/>
            <person name="Brown T."/>
            <person name="Cohen L."/>
        </authorList>
    </citation>
    <scope>NUCLEOTIDE SEQUENCE</scope>
    <source>
        <strain evidence="2">CCMP219</strain>
    </source>
</reference>
<keyword evidence="1" id="KW-0812">Transmembrane</keyword>
<keyword evidence="1" id="KW-0472">Membrane</keyword>
<name>A0A7R9Z955_9CHLO</name>
<sequence length="108" mass="10554">MGGGAAHNGGSSGGGASRATATVAASALLPLLLLCTGCSVALLSQRMAAAGIVLAEAQAPAWTKYTLNFAVSAGVETIGAARWRCNGGAARLSVRHSALLTAMGCVPD</sequence>